<protein>
    <submittedName>
        <fullName evidence="1">Uncharacterized protein</fullName>
    </submittedName>
</protein>
<proteinExistence type="predicted"/>
<dbReference type="EMBL" id="GGEC01057969">
    <property type="protein sequence ID" value="MBX38453.1"/>
    <property type="molecule type" value="Transcribed_RNA"/>
</dbReference>
<sequence length="17" mass="2010">MYVLHEIIGQFQQCSLT</sequence>
<organism evidence="1">
    <name type="scientific">Rhizophora mucronata</name>
    <name type="common">Asiatic mangrove</name>
    <dbReference type="NCBI Taxonomy" id="61149"/>
    <lineage>
        <taxon>Eukaryota</taxon>
        <taxon>Viridiplantae</taxon>
        <taxon>Streptophyta</taxon>
        <taxon>Embryophyta</taxon>
        <taxon>Tracheophyta</taxon>
        <taxon>Spermatophyta</taxon>
        <taxon>Magnoliopsida</taxon>
        <taxon>eudicotyledons</taxon>
        <taxon>Gunneridae</taxon>
        <taxon>Pentapetalae</taxon>
        <taxon>rosids</taxon>
        <taxon>fabids</taxon>
        <taxon>Malpighiales</taxon>
        <taxon>Rhizophoraceae</taxon>
        <taxon>Rhizophora</taxon>
    </lineage>
</organism>
<accession>A0A2P2N7L0</accession>
<dbReference type="AlphaFoldDB" id="A0A2P2N7L0"/>
<reference evidence="1" key="1">
    <citation type="submission" date="2018-02" db="EMBL/GenBank/DDBJ databases">
        <title>Rhizophora mucronata_Transcriptome.</title>
        <authorList>
            <person name="Meera S.P."/>
            <person name="Sreeshan A."/>
            <person name="Augustine A."/>
        </authorList>
    </citation>
    <scope>NUCLEOTIDE SEQUENCE</scope>
    <source>
        <tissue evidence="1">Leaf</tissue>
    </source>
</reference>
<name>A0A2P2N7L0_RHIMU</name>
<evidence type="ECO:0000313" key="1">
    <source>
        <dbReference type="EMBL" id="MBX38453.1"/>
    </source>
</evidence>